<evidence type="ECO:0000313" key="1">
    <source>
        <dbReference type="EMBL" id="PIN08273.1"/>
    </source>
</evidence>
<protein>
    <submittedName>
        <fullName evidence="1">Uncharacterized protein</fullName>
    </submittedName>
</protein>
<reference evidence="2" key="1">
    <citation type="journal article" date="2018" name="Gigascience">
        <title>Genome assembly of the Pink Ipe (Handroanthus impetiginosus, Bignoniaceae), a highly valued, ecologically keystone Neotropical timber forest tree.</title>
        <authorList>
            <person name="Silva-Junior O.B."/>
            <person name="Grattapaglia D."/>
            <person name="Novaes E."/>
            <person name="Collevatti R.G."/>
        </authorList>
    </citation>
    <scope>NUCLEOTIDE SEQUENCE [LARGE SCALE GENOMIC DNA]</scope>
    <source>
        <strain evidence="2">cv. UFG-1</strain>
    </source>
</reference>
<keyword evidence="2" id="KW-1185">Reference proteome</keyword>
<evidence type="ECO:0000313" key="2">
    <source>
        <dbReference type="Proteomes" id="UP000231279"/>
    </source>
</evidence>
<sequence>MSVALQLSKDLILYSEVLNVTEMHNKNKKDKKRKEKNPEMANKSITFSQALLEKIRFHRIFFRQESLLTKTRYKNFSVDSRKDSVDPIVGGNPSSDLFPFHVMANSSHDC</sequence>
<dbReference type="Proteomes" id="UP000231279">
    <property type="component" value="Unassembled WGS sequence"/>
</dbReference>
<dbReference type="AlphaFoldDB" id="A0A2G9GSK4"/>
<organism evidence="1 2">
    <name type="scientific">Handroanthus impetiginosus</name>
    <dbReference type="NCBI Taxonomy" id="429701"/>
    <lineage>
        <taxon>Eukaryota</taxon>
        <taxon>Viridiplantae</taxon>
        <taxon>Streptophyta</taxon>
        <taxon>Embryophyta</taxon>
        <taxon>Tracheophyta</taxon>
        <taxon>Spermatophyta</taxon>
        <taxon>Magnoliopsida</taxon>
        <taxon>eudicotyledons</taxon>
        <taxon>Gunneridae</taxon>
        <taxon>Pentapetalae</taxon>
        <taxon>asterids</taxon>
        <taxon>lamiids</taxon>
        <taxon>Lamiales</taxon>
        <taxon>Bignoniaceae</taxon>
        <taxon>Crescentiina</taxon>
        <taxon>Tabebuia alliance</taxon>
        <taxon>Handroanthus</taxon>
    </lineage>
</organism>
<dbReference type="EMBL" id="NKXS01003865">
    <property type="protein sequence ID" value="PIN08273.1"/>
    <property type="molecule type" value="Genomic_DNA"/>
</dbReference>
<name>A0A2G9GSK4_9LAMI</name>
<accession>A0A2G9GSK4</accession>
<gene>
    <name evidence="1" type="ORF">CDL12_19153</name>
</gene>
<comment type="caution">
    <text evidence="1">The sequence shown here is derived from an EMBL/GenBank/DDBJ whole genome shotgun (WGS) entry which is preliminary data.</text>
</comment>
<proteinExistence type="predicted"/>